<dbReference type="PROSITE" id="PS50061">
    <property type="entry name" value="ETS_DOMAIN_3"/>
    <property type="match status" value="1"/>
</dbReference>
<feature type="region of interest" description="Disordered" evidence="2">
    <location>
        <begin position="488"/>
        <end position="525"/>
    </location>
</feature>
<dbReference type="PANTHER" id="PTHR21224">
    <property type="entry name" value="INTEGRATOR COMPLEX SUBUNIT 1"/>
    <property type="match status" value="1"/>
</dbReference>
<dbReference type="InterPro" id="IPR038902">
    <property type="entry name" value="INTS1"/>
</dbReference>
<dbReference type="PANTHER" id="PTHR21224:SF1">
    <property type="entry name" value="INTEGRATOR COMPLEX SUBUNIT 1"/>
    <property type="match status" value="1"/>
</dbReference>
<dbReference type="InterPro" id="IPR036388">
    <property type="entry name" value="WH-like_DNA-bd_sf"/>
</dbReference>
<dbReference type="Gene3D" id="1.10.10.10">
    <property type="entry name" value="Winged helix-like DNA-binding domain superfamily/Winged helix DNA-binding domain"/>
    <property type="match status" value="1"/>
</dbReference>
<dbReference type="InterPro" id="IPR053964">
    <property type="entry name" value="INT1_R3"/>
</dbReference>
<evidence type="ECO:0000259" key="3">
    <source>
        <dbReference type="PROSITE" id="PS50061"/>
    </source>
</evidence>
<dbReference type="AlphaFoldDB" id="A0A1I8J8M7"/>
<feature type="region of interest" description="Disordered" evidence="2">
    <location>
        <begin position="588"/>
        <end position="636"/>
    </location>
</feature>
<dbReference type="GO" id="GO:0034474">
    <property type="term" value="P:U2 snRNA 3'-end processing"/>
    <property type="evidence" value="ECO:0007669"/>
    <property type="project" value="InterPro"/>
</dbReference>
<dbReference type="InterPro" id="IPR000418">
    <property type="entry name" value="Ets_dom"/>
</dbReference>
<organism evidence="4 5">
    <name type="scientific">Macrostomum lignano</name>
    <dbReference type="NCBI Taxonomy" id="282301"/>
    <lineage>
        <taxon>Eukaryota</taxon>
        <taxon>Metazoa</taxon>
        <taxon>Spiralia</taxon>
        <taxon>Lophotrochozoa</taxon>
        <taxon>Platyhelminthes</taxon>
        <taxon>Rhabditophora</taxon>
        <taxon>Macrostomorpha</taxon>
        <taxon>Macrostomida</taxon>
        <taxon>Macrostomidae</taxon>
        <taxon>Macrostomum</taxon>
    </lineage>
</organism>
<evidence type="ECO:0000256" key="2">
    <source>
        <dbReference type="SAM" id="MobiDB-lite"/>
    </source>
</evidence>
<sequence>MRASTAELLRLAQLARGRLRLSSADQIERRADLICAQLADECAEENVDIAALIAPPSSAGSGGRPSARALVRWLTAASRSSAGARRLRLALYCRLPMLGPPSGESGEQRILQPGDAVLAYGHRVLAGIGSQCESTQAVSATACRILAARHPRLLPPILPVAAALLSGRYLLPWTEFRWQGPLAMFGCLVQVLEHLGPRLYQSDTTRPAVDAILSSYARALHRYRDNARVALIPLGAKLALLLCAYVSAAPRPARRLLASLRPQLTSLPSDLTDSLPELTALTASGDIDDESIDSRLDSDADYQDDVLDFGAAPASDAASAGRHSWSHSLIANCRKRLRQLDNLADLTDALRELEDKTRRRPDLLDSFVGDIERLIGDACPEVRGPALTLLLRQARRGGSDVDSSEHAAAAAAVLRHLQPGADPGARAQLLACLPELASVWPDRSPALLAAVARLAAAGVPDAAKAYGAALDQLNLEALLPGAAAAADSDAAGSDNQQQQQQSGALATADDAPSTSDRQTPAVGWDHRGWGFNSYAEGDSASKATAAAAANSFGLSHYIKSLEAMEPGGSGGGPMEAFIEARGTVASKVQAASTGQSETTQKTTWTKTKEEEEEDDDEVAQPADSELADEATSSAPPAATAMELELDELTAERTAGQLGDQAAVTPESAGEISFLVTLLDDPGSGGCICWTGKEMEFKLIEPEEAAGSQTGWS</sequence>
<protein>
    <submittedName>
        <fullName evidence="5">ETS domain-containing protein</fullName>
    </submittedName>
</protein>
<feature type="compositionally biased region" description="Low complexity" evidence="2">
    <location>
        <begin position="488"/>
        <end position="508"/>
    </location>
</feature>
<keyword evidence="4" id="KW-1185">Reference proteome</keyword>
<dbReference type="SUPFAM" id="SSF46785">
    <property type="entry name" value="Winged helix' DNA-binding domain"/>
    <property type="match status" value="1"/>
</dbReference>
<dbReference type="Pfam" id="PF22928">
    <property type="entry name" value="INTS1_R4"/>
    <property type="match status" value="1"/>
</dbReference>
<dbReference type="GO" id="GO:0032039">
    <property type="term" value="C:integrator complex"/>
    <property type="evidence" value="ECO:0007669"/>
    <property type="project" value="InterPro"/>
</dbReference>
<evidence type="ECO:0000313" key="4">
    <source>
        <dbReference type="Proteomes" id="UP000095280"/>
    </source>
</evidence>
<dbReference type="InterPro" id="IPR053965">
    <property type="entry name" value="INTS1_R4"/>
</dbReference>
<reference evidence="5" key="1">
    <citation type="submission" date="2016-11" db="UniProtKB">
        <authorList>
            <consortium name="WormBaseParasite"/>
        </authorList>
    </citation>
    <scope>IDENTIFICATION</scope>
</reference>
<evidence type="ECO:0000256" key="1">
    <source>
        <dbReference type="ARBA" id="ARBA00005562"/>
    </source>
</evidence>
<accession>A0A1I8J8M7</accession>
<proteinExistence type="inferred from homology"/>
<name>A0A1I8J8M7_9PLAT</name>
<dbReference type="InterPro" id="IPR036390">
    <property type="entry name" value="WH_DNA-bd_sf"/>
</dbReference>
<dbReference type="Pfam" id="PF22927">
    <property type="entry name" value="INT1_R3"/>
    <property type="match status" value="1"/>
</dbReference>
<dbReference type="Proteomes" id="UP000095280">
    <property type="component" value="Unplaced"/>
</dbReference>
<dbReference type="GO" id="GO:0003700">
    <property type="term" value="F:DNA-binding transcription factor activity"/>
    <property type="evidence" value="ECO:0007669"/>
    <property type="project" value="InterPro"/>
</dbReference>
<evidence type="ECO:0000313" key="5">
    <source>
        <dbReference type="WBParaSite" id="maker-uti_cns_0046420-snap-gene-0.1-mRNA-1"/>
    </source>
</evidence>
<comment type="similarity">
    <text evidence="1">Belongs to the ETS family.</text>
</comment>
<feature type="domain" description="ETS" evidence="3">
    <location>
        <begin position="668"/>
        <end position="705"/>
    </location>
</feature>
<dbReference type="WBParaSite" id="maker-uti_cns_0046420-snap-gene-0.1-mRNA-1">
    <property type="protein sequence ID" value="maker-uti_cns_0046420-snap-gene-0.1-mRNA-1"/>
    <property type="gene ID" value="maker-uti_cns_0046420-snap-gene-0.1"/>
</dbReference>
<dbReference type="GO" id="GO:0043565">
    <property type="term" value="F:sequence-specific DNA binding"/>
    <property type="evidence" value="ECO:0007669"/>
    <property type="project" value="InterPro"/>
</dbReference>